<dbReference type="NCBIfam" id="TIGR00026">
    <property type="entry name" value="hi_GC_TIGR00026"/>
    <property type="match status" value="1"/>
</dbReference>
<evidence type="ECO:0000313" key="2">
    <source>
        <dbReference type="Proteomes" id="UP000323876"/>
    </source>
</evidence>
<dbReference type="Pfam" id="PF04075">
    <property type="entry name" value="F420H2_quin_red"/>
    <property type="match status" value="1"/>
</dbReference>
<dbReference type="GO" id="GO:0016491">
    <property type="term" value="F:oxidoreductase activity"/>
    <property type="evidence" value="ECO:0007669"/>
    <property type="project" value="InterPro"/>
</dbReference>
<dbReference type="EMBL" id="VXLC01000014">
    <property type="protein sequence ID" value="KAA8886002.1"/>
    <property type="molecule type" value="Genomic_DNA"/>
</dbReference>
<keyword evidence="2" id="KW-1185">Reference proteome</keyword>
<dbReference type="AlphaFoldDB" id="A0A5N0E998"/>
<dbReference type="Proteomes" id="UP000323876">
    <property type="component" value="Unassembled WGS sequence"/>
</dbReference>
<dbReference type="RefSeq" id="WP_150404577.1">
    <property type="nucleotide sequence ID" value="NZ_JBHJYQ010000008.1"/>
</dbReference>
<reference evidence="1 2" key="1">
    <citation type="submission" date="2019-09" db="EMBL/GenBank/DDBJ databases">
        <authorList>
            <person name="Wang X."/>
        </authorList>
    </citation>
    <scope>NUCLEOTIDE SEQUENCE [LARGE SCALE GENOMIC DNA]</scope>
    <source>
        <strain evidence="1 2">CICC 11023</strain>
    </source>
</reference>
<comment type="caution">
    <text evidence="1">The sequence shown here is derived from an EMBL/GenBank/DDBJ whole genome shotgun (WGS) entry which is preliminary data.</text>
</comment>
<evidence type="ECO:0000313" key="1">
    <source>
        <dbReference type="EMBL" id="KAA8886002.1"/>
    </source>
</evidence>
<dbReference type="Gene3D" id="2.30.110.10">
    <property type="entry name" value="Electron Transport, Fmn-binding Protein, Chain A"/>
    <property type="match status" value="1"/>
</dbReference>
<dbReference type="InterPro" id="IPR004378">
    <property type="entry name" value="F420H2_quin_Rdtase"/>
</dbReference>
<dbReference type="OrthoDB" id="3778270at2"/>
<organism evidence="1 2">
    <name type="scientific">Nocardia colli</name>
    <dbReference type="NCBI Taxonomy" id="2545717"/>
    <lineage>
        <taxon>Bacteria</taxon>
        <taxon>Bacillati</taxon>
        <taxon>Actinomycetota</taxon>
        <taxon>Actinomycetes</taxon>
        <taxon>Mycobacteriales</taxon>
        <taxon>Nocardiaceae</taxon>
        <taxon>Nocardia</taxon>
    </lineage>
</organism>
<protein>
    <submittedName>
        <fullName evidence="1">Nitroreductase family deazaflavin-dependent oxidoreductase</fullName>
    </submittedName>
</protein>
<name>A0A5N0E998_9NOCA</name>
<gene>
    <name evidence="1" type="ORF">F3087_25625</name>
</gene>
<sequence>MVLPRALAKFNRHATNPAAGLFAGRVPGFALLQHKGRNSGREYRTPVAVFRRGGVYRIGLTYGRNVDWVKNISAADDFTVHTRGRTIKLTNPAVLHDPSAQWAPAAVRPWLKALSAEYYVEARPADE</sequence>
<accession>A0A5N0E998</accession>
<proteinExistence type="predicted"/>
<dbReference type="InterPro" id="IPR012349">
    <property type="entry name" value="Split_barrel_FMN-bd"/>
</dbReference>